<dbReference type="Pfam" id="PF05965">
    <property type="entry name" value="FYRC"/>
    <property type="match status" value="1"/>
</dbReference>
<evidence type="ECO:0000259" key="4">
    <source>
        <dbReference type="Pfam" id="PF24237"/>
    </source>
</evidence>
<organism evidence="5 6">
    <name type="scientific">Anopheles culicifacies</name>
    <dbReference type="NCBI Taxonomy" id="139723"/>
    <lineage>
        <taxon>Eukaryota</taxon>
        <taxon>Metazoa</taxon>
        <taxon>Ecdysozoa</taxon>
        <taxon>Arthropoda</taxon>
        <taxon>Hexapoda</taxon>
        <taxon>Insecta</taxon>
        <taxon>Pterygota</taxon>
        <taxon>Neoptera</taxon>
        <taxon>Endopterygota</taxon>
        <taxon>Diptera</taxon>
        <taxon>Nematocera</taxon>
        <taxon>Culicoidea</taxon>
        <taxon>Culicidae</taxon>
        <taxon>Anophelinae</taxon>
        <taxon>Anopheles</taxon>
        <taxon>culicifacies species complex</taxon>
    </lineage>
</organism>
<dbReference type="Pfam" id="PF05964">
    <property type="entry name" value="FYRN"/>
    <property type="match status" value="1"/>
</dbReference>
<feature type="compositionally biased region" description="Basic residues" evidence="3">
    <location>
        <begin position="162"/>
        <end position="172"/>
    </location>
</feature>
<keyword evidence="2" id="KW-0539">Nucleus</keyword>
<feature type="compositionally biased region" description="Gly residues" evidence="3">
    <location>
        <begin position="115"/>
        <end position="124"/>
    </location>
</feature>
<evidence type="ECO:0000256" key="3">
    <source>
        <dbReference type="SAM" id="MobiDB-lite"/>
    </source>
</evidence>
<dbReference type="Pfam" id="PF24237">
    <property type="entry name" value="INO80E"/>
    <property type="match status" value="1"/>
</dbReference>
<dbReference type="InterPro" id="IPR040092">
    <property type="entry name" value="TBRG1"/>
</dbReference>
<dbReference type="EMBL" id="AXCM01002772">
    <property type="status" value="NOT_ANNOTATED_CDS"/>
    <property type="molecule type" value="Genomic_DNA"/>
</dbReference>
<reference evidence="5" key="2">
    <citation type="submission" date="2020-05" db="UniProtKB">
        <authorList>
            <consortium name="EnsemblMetazoa"/>
        </authorList>
    </citation>
    <scope>IDENTIFICATION</scope>
    <source>
        <strain evidence="5">A-37</strain>
    </source>
</reference>
<reference evidence="6" key="1">
    <citation type="submission" date="2013-09" db="EMBL/GenBank/DDBJ databases">
        <title>The Genome Sequence of Anopheles culicifacies species A.</title>
        <authorList>
            <consortium name="The Broad Institute Genomics Platform"/>
            <person name="Neafsey D.E."/>
            <person name="Besansky N."/>
            <person name="Howell P."/>
            <person name="Walton C."/>
            <person name="Young S.K."/>
            <person name="Zeng Q."/>
            <person name="Gargeya S."/>
            <person name="Fitzgerald M."/>
            <person name="Haas B."/>
            <person name="Abouelleil A."/>
            <person name="Allen A.W."/>
            <person name="Alvarado L."/>
            <person name="Arachchi H.M."/>
            <person name="Berlin A.M."/>
            <person name="Chapman S.B."/>
            <person name="Gainer-Dewar J."/>
            <person name="Goldberg J."/>
            <person name="Griggs A."/>
            <person name="Gujja S."/>
            <person name="Hansen M."/>
            <person name="Howarth C."/>
            <person name="Imamovic A."/>
            <person name="Ireland A."/>
            <person name="Larimer J."/>
            <person name="McCowan C."/>
            <person name="Murphy C."/>
            <person name="Pearson M."/>
            <person name="Poon T.W."/>
            <person name="Priest M."/>
            <person name="Roberts A."/>
            <person name="Saif S."/>
            <person name="Shea T."/>
            <person name="Sisk P."/>
            <person name="Sykes S."/>
            <person name="Wortman J."/>
            <person name="Nusbaum C."/>
            <person name="Birren B."/>
        </authorList>
    </citation>
    <scope>NUCLEOTIDE SEQUENCE [LARGE SCALE GENOMIC DNA]</scope>
    <source>
        <strain evidence="6">A-37</strain>
    </source>
</reference>
<proteinExistence type="predicted"/>
<dbReference type="PANTHER" id="PTHR22715:SF0">
    <property type="entry name" value="TRANSFORMING GROWTH FACTOR BETA REGULATOR 1"/>
    <property type="match status" value="1"/>
</dbReference>
<feature type="compositionally biased region" description="Basic residues" evidence="3">
    <location>
        <begin position="183"/>
        <end position="197"/>
    </location>
</feature>
<evidence type="ECO:0000313" key="5">
    <source>
        <dbReference type="EnsemblMetazoa" id="ACUA003423-PA"/>
    </source>
</evidence>
<dbReference type="InterPro" id="IPR003888">
    <property type="entry name" value="FYrich_N"/>
</dbReference>
<dbReference type="EnsemblMetazoa" id="ACUA003423-RA">
    <property type="protein sequence ID" value="ACUA003423-PA"/>
    <property type="gene ID" value="ACUA003423"/>
</dbReference>
<dbReference type="InterPro" id="IPR056515">
    <property type="entry name" value="INO80E_N"/>
</dbReference>
<feature type="region of interest" description="Disordered" evidence="3">
    <location>
        <begin position="96"/>
        <end position="207"/>
    </location>
</feature>
<feature type="compositionally biased region" description="Basic and acidic residues" evidence="3">
    <location>
        <begin position="138"/>
        <end position="153"/>
    </location>
</feature>
<dbReference type="PROSITE" id="PS51542">
    <property type="entry name" value="FYRN"/>
    <property type="match status" value="1"/>
</dbReference>
<name>A0A182LW66_9DIPT</name>
<dbReference type="GO" id="GO:0005634">
    <property type="term" value="C:nucleus"/>
    <property type="evidence" value="ECO:0007669"/>
    <property type="project" value="UniProtKB-SubCell"/>
</dbReference>
<dbReference type="SMART" id="SM00541">
    <property type="entry name" value="FYRN"/>
    <property type="match status" value="1"/>
</dbReference>
<sequence>MQNTSCEQSETATTAVEDEAIAKYRKKYRRMKRYLTDKVFENAAICDHIAQVQEKTSQVSEERRFLLKKLLDYENELETQLGRPCSKLNELIANSLPPKRQYKKRDKNATINGTPGAGTSGEGGTDTQDTQGTASLDGELKNGAKEEEGDGKSNEPNGAGKNGHKAVKKRGPSSKGDSAEGKPRKKRLGGGSGKKRMHDITVDQTGHPTYPLTVGGFNVQHLGEVVSDREAYHNERTIYPIGYTITRPYGHYKDPEKRCNYTCRILDDGERPRFEIVPECADPAGIVSSTNESDEGKTPGAIEDTISGPTTDACHAELLQRINTALNIRSIDSRPLGDWFFGLAHPTIANLIQSFPSAKGCTNYKGSKKDSAANVDKENDDPAISYDALLRHITISTYRTVPEIKEEPPDELFDHSDGNSFSLSACTVALRRASYTMRLSLDAYVGSMFGPTKF</sequence>
<dbReference type="PROSITE" id="PS51543">
    <property type="entry name" value="FYRC"/>
    <property type="match status" value="1"/>
</dbReference>
<accession>A0A182LW66</accession>
<dbReference type="Proteomes" id="UP000075883">
    <property type="component" value="Unassembled WGS sequence"/>
</dbReference>
<feature type="region of interest" description="Disordered" evidence="3">
    <location>
        <begin position="285"/>
        <end position="307"/>
    </location>
</feature>
<dbReference type="GO" id="GO:0051726">
    <property type="term" value="P:regulation of cell cycle"/>
    <property type="evidence" value="ECO:0007669"/>
    <property type="project" value="TreeGrafter"/>
</dbReference>
<dbReference type="STRING" id="139723.A0A182LW66"/>
<feature type="domain" description="INO80 complex subunit E N-terminal" evidence="4">
    <location>
        <begin position="23"/>
        <end position="70"/>
    </location>
</feature>
<dbReference type="PANTHER" id="PTHR22715">
    <property type="entry name" value="TRANSFORMING GROWTH FACTOR BETA REGULATED GENE 1"/>
    <property type="match status" value="1"/>
</dbReference>
<evidence type="ECO:0000256" key="2">
    <source>
        <dbReference type="ARBA" id="ARBA00023242"/>
    </source>
</evidence>
<dbReference type="VEuPathDB" id="VectorBase:ACUA003423"/>
<comment type="subcellular location">
    <subcellularLocation>
        <location evidence="1">Nucleus</location>
    </subcellularLocation>
</comment>
<dbReference type="Gene3D" id="3.30.160.360">
    <property type="match status" value="1"/>
</dbReference>
<dbReference type="InterPro" id="IPR003889">
    <property type="entry name" value="FYrich_C"/>
</dbReference>
<dbReference type="AlphaFoldDB" id="A0A182LW66"/>
<evidence type="ECO:0000313" key="6">
    <source>
        <dbReference type="Proteomes" id="UP000075883"/>
    </source>
</evidence>
<evidence type="ECO:0000256" key="1">
    <source>
        <dbReference type="ARBA" id="ARBA00004123"/>
    </source>
</evidence>
<protein>
    <recommendedName>
        <fullName evidence="4">INO80 complex subunit E N-terminal domain-containing protein</fullName>
    </recommendedName>
</protein>
<keyword evidence="6" id="KW-1185">Reference proteome</keyword>